<keyword evidence="4" id="KW-1185">Reference proteome</keyword>
<keyword evidence="2" id="KW-0812">Transmembrane</keyword>
<feature type="compositionally biased region" description="Low complexity" evidence="1">
    <location>
        <begin position="296"/>
        <end position="308"/>
    </location>
</feature>
<keyword evidence="2" id="KW-0472">Membrane</keyword>
<reference evidence="3 4" key="1">
    <citation type="submission" date="2020-06" db="EMBL/GenBank/DDBJ databases">
        <authorList>
            <person name="Li R."/>
            <person name="Bekaert M."/>
        </authorList>
    </citation>
    <scope>NUCLEOTIDE SEQUENCE [LARGE SCALE GENOMIC DNA]</scope>
    <source>
        <strain evidence="4">wild</strain>
    </source>
</reference>
<sequence length="506" mass="58714">MNKSGQNLKDNTQQKSRGQPTVLLDRSTDACFFLFIEKKRHGNCIHNIECPSGSFRFDDDNDENCKICTYGFYGEKCTVRCLCSENERCHHVRGCIPVDDDIRCEDNLTKNIKNVSSPIDCDNQDKGSNTATIYGFMFTVPCLIVVLAVFILLANVVRMRNSTSREISTDVNLENIKEGTELDIYHTIDENSMLPRTEKLHLNVDSNIDKCLLKSNGKDYRCRPVYTMSGMYYKREVMPPPPITYGYRKIASRQEENDITNRLIRSTYERKIWSEESKQVSNYQYLIETGNRRRPPSSCTRTPTPSNTKRYDSKRLSERDMIRMLRRLLKPTESMYNAQITAKKEEEQELKEGRICRSKTPSEAEEKILRRVQRPTTASRAKKINDCHLCYEHENKKENSPPDAFDYEYGEDGKKLKQDDVNELVRRVRTPTYSSVDKRRCGDERKCPKTPVQIDEVKIRAQLPLVSGLTRTKNVEDIVNRLYPKPKYRIVPSATPYTTYTSEPIE</sequence>
<proteinExistence type="predicted"/>
<dbReference type="OrthoDB" id="6107996at2759"/>
<dbReference type="EMBL" id="CACVKT020008108">
    <property type="protein sequence ID" value="CAC5412853.1"/>
    <property type="molecule type" value="Genomic_DNA"/>
</dbReference>
<accession>A0A6J8DYK7</accession>
<dbReference type="AlphaFoldDB" id="A0A6J8DYK7"/>
<evidence type="ECO:0000313" key="3">
    <source>
        <dbReference type="EMBL" id="CAC5412853.1"/>
    </source>
</evidence>
<name>A0A6J8DYK7_MYTCO</name>
<evidence type="ECO:0000256" key="2">
    <source>
        <dbReference type="SAM" id="Phobius"/>
    </source>
</evidence>
<evidence type="ECO:0000313" key="4">
    <source>
        <dbReference type="Proteomes" id="UP000507470"/>
    </source>
</evidence>
<feature type="transmembrane region" description="Helical" evidence="2">
    <location>
        <begin position="133"/>
        <end position="157"/>
    </location>
</feature>
<gene>
    <name evidence="3" type="ORF">MCOR_45825</name>
</gene>
<organism evidence="3 4">
    <name type="scientific">Mytilus coruscus</name>
    <name type="common">Sea mussel</name>
    <dbReference type="NCBI Taxonomy" id="42192"/>
    <lineage>
        <taxon>Eukaryota</taxon>
        <taxon>Metazoa</taxon>
        <taxon>Spiralia</taxon>
        <taxon>Lophotrochozoa</taxon>
        <taxon>Mollusca</taxon>
        <taxon>Bivalvia</taxon>
        <taxon>Autobranchia</taxon>
        <taxon>Pteriomorphia</taxon>
        <taxon>Mytilida</taxon>
        <taxon>Mytiloidea</taxon>
        <taxon>Mytilidae</taxon>
        <taxon>Mytilinae</taxon>
        <taxon>Mytilus</taxon>
    </lineage>
</organism>
<keyword evidence="2" id="KW-1133">Transmembrane helix</keyword>
<feature type="region of interest" description="Disordered" evidence="1">
    <location>
        <begin position="290"/>
        <end position="311"/>
    </location>
</feature>
<dbReference type="Proteomes" id="UP000507470">
    <property type="component" value="Unassembled WGS sequence"/>
</dbReference>
<evidence type="ECO:0000256" key="1">
    <source>
        <dbReference type="SAM" id="MobiDB-lite"/>
    </source>
</evidence>
<protein>
    <submittedName>
        <fullName evidence="3">Uncharacterized protein</fullName>
    </submittedName>
</protein>